<dbReference type="Proteomes" id="UP000658225">
    <property type="component" value="Unassembled WGS sequence"/>
</dbReference>
<organism evidence="1 2">
    <name type="scientific">Sporosarcina limicola</name>
    <dbReference type="NCBI Taxonomy" id="34101"/>
    <lineage>
        <taxon>Bacteria</taxon>
        <taxon>Bacillati</taxon>
        <taxon>Bacillota</taxon>
        <taxon>Bacilli</taxon>
        <taxon>Bacillales</taxon>
        <taxon>Caryophanaceae</taxon>
        <taxon>Sporosarcina</taxon>
    </lineage>
</organism>
<gene>
    <name evidence="1" type="ORF">H4683_004336</name>
</gene>
<name>A0A927MQ26_9BACL</name>
<comment type="caution">
    <text evidence="1">The sequence shown here is derived from an EMBL/GenBank/DDBJ whole genome shotgun (WGS) entry which is preliminary data.</text>
</comment>
<evidence type="ECO:0000313" key="1">
    <source>
        <dbReference type="EMBL" id="MBE1557197.1"/>
    </source>
</evidence>
<proteinExistence type="predicted"/>
<reference evidence="1" key="1">
    <citation type="submission" date="2020-10" db="EMBL/GenBank/DDBJ databases">
        <title>Genomic Encyclopedia of Type Strains, Phase IV (KMG-IV): sequencing the most valuable type-strain genomes for metagenomic binning, comparative biology and taxonomic classification.</title>
        <authorList>
            <person name="Goeker M."/>
        </authorList>
    </citation>
    <scope>NUCLEOTIDE SEQUENCE</scope>
    <source>
        <strain evidence="1">DSM 13886</strain>
    </source>
</reference>
<accession>A0A927MQ26</accession>
<protein>
    <submittedName>
        <fullName evidence="1">Uncharacterized protein</fullName>
    </submittedName>
</protein>
<sequence>VGKFKVYTQFLYPEKLIKGVYFAN</sequence>
<evidence type="ECO:0000313" key="2">
    <source>
        <dbReference type="Proteomes" id="UP000658225"/>
    </source>
</evidence>
<keyword evidence="2" id="KW-1185">Reference proteome</keyword>
<dbReference type="AlphaFoldDB" id="A0A927MQ26"/>
<dbReference type="EMBL" id="JADBEL010000066">
    <property type="protein sequence ID" value="MBE1557197.1"/>
    <property type="molecule type" value="Genomic_DNA"/>
</dbReference>
<feature type="non-terminal residue" evidence="1">
    <location>
        <position position="1"/>
    </location>
</feature>